<protein>
    <submittedName>
        <fullName evidence="5">Restriction endonuclease S subunit (HsdS)</fullName>
        <ecNumber evidence="5">3.1.21.3</ecNumber>
    </submittedName>
</protein>
<keyword evidence="5" id="KW-0540">Nuclease</keyword>
<dbReference type="Pfam" id="PF01420">
    <property type="entry name" value="Methylase_S"/>
    <property type="match status" value="2"/>
</dbReference>
<comment type="similarity">
    <text evidence="1">Belongs to the type-I restriction system S methylase family.</text>
</comment>
<dbReference type="InterPro" id="IPR044946">
    <property type="entry name" value="Restrct_endonuc_typeI_TRD_sf"/>
</dbReference>
<evidence type="ECO:0000313" key="5">
    <source>
        <dbReference type="EMBL" id="CAK1245433.1"/>
    </source>
</evidence>
<dbReference type="EMBL" id="CAUZLR010000006">
    <property type="protein sequence ID" value="CAK1245433.1"/>
    <property type="molecule type" value="Genomic_DNA"/>
</dbReference>
<sequence>MPKVGATVFKNVISVSANGANTGAMFYQTHPFTVLQDAYVIDLIDKSKASDMAYLYLVGALQKSIRFNFSWTNKAGWERIKGEKITLPVDKNGLLAFDYMEAYIKELEAERIKELEAYLVATGLNDYVLSAEEAKVLDNFKNGNSMWGEFSIGELFKVTTSKKRFDANKVTIQEKGYPYIARTSLNNGVRGYIKEDTKYLNEANTISFGQDTATMFYQEEQYFTGDKIKILTPEFDEFDEIIAQFFITSMSKSFSTFTWGSSSYNMKIINSQKIRIFAYPDGQPDYERMHVLIRSLEKLVIKGVVEWKNKQIKATRDVVNSD</sequence>
<dbReference type="Gene3D" id="3.90.220.20">
    <property type="entry name" value="DNA methylase specificity domains"/>
    <property type="match status" value="2"/>
</dbReference>
<keyword evidence="2" id="KW-0680">Restriction system</keyword>
<feature type="domain" description="Type I restriction modification DNA specificity" evidence="4">
    <location>
        <begin position="145"/>
        <end position="298"/>
    </location>
</feature>
<accession>A0ABN9YYZ7</accession>
<organism evidence="5 6">
    <name type="scientific">Fructobacillus fructosus</name>
    <dbReference type="NCBI Taxonomy" id="1631"/>
    <lineage>
        <taxon>Bacteria</taxon>
        <taxon>Bacillati</taxon>
        <taxon>Bacillota</taxon>
        <taxon>Bacilli</taxon>
        <taxon>Lactobacillales</taxon>
        <taxon>Lactobacillaceae</taxon>
        <taxon>Fructobacillus</taxon>
    </lineage>
</organism>
<dbReference type="EC" id="3.1.21.3" evidence="5"/>
<feature type="domain" description="Type I restriction modification DNA specificity" evidence="4">
    <location>
        <begin position="7"/>
        <end position="117"/>
    </location>
</feature>
<evidence type="ECO:0000256" key="1">
    <source>
        <dbReference type="ARBA" id="ARBA00010923"/>
    </source>
</evidence>
<reference evidence="5 6" key="1">
    <citation type="submission" date="2023-10" db="EMBL/GenBank/DDBJ databases">
        <authorList>
            <person name="Botero Cardona J."/>
        </authorList>
    </citation>
    <scope>NUCLEOTIDE SEQUENCE [LARGE SCALE GENOMIC DNA]</scope>
    <source>
        <strain evidence="5 6">R-54839</strain>
    </source>
</reference>
<evidence type="ECO:0000313" key="6">
    <source>
        <dbReference type="Proteomes" id="UP001314261"/>
    </source>
</evidence>
<evidence type="ECO:0000259" key="4">
    <source>
        <dbReference type="Pfam" id="PF01420"/>
    </source>
</evidence>
<proteinExistence type="inferred from homology"/>
<keyword evidence="6" id="KW-1185">Reference proteome</keyword>
<dbReference type="SUPFAM" id="SSF116734">
    <property type="entry name" value="DNA methylase specificity domain"/>
    <property type="match status" value="1"/>
</dbReference>
<keyword evidence="5" id="KW-0255">Endonuclease</keyword>
<name>A0ABN9YYZ7_9LACO</name>
<dbReference type="GO" id="GO:0009035">
    <property type="term" value="F:type I site-specific deoxyribonuclease activity"/>
    <property type="evidence" value="ECO:0007669"/>
    <property type="project" value="UniProtKB-EC"/>
</dbReference>
<dbReference type="Proteomes" id="UP001314261">
    <property type="component" value="Unassembled WGS sequence"/>
</dbReference>
<comment type="caution">
    <text evidence="5">The sequence shown here is derived from an EMBL/GenBank/DDBJ whole genome shotgun (WGS) entry which is preliminary data.</text>
</comment>
<evidence type="ECO:0000256" key="3">
    <source>
        <dbReference type="ARBA" id="ARBA00023125"/>
    </source>
</evidence>
<gene>
    <name evidence="5" type="ORF">R54839_PPFHFPJH_01094</name>
</gene>
<keyword evidence="5" id="KW-0378">Hydrolase</keyword>
<dbReference type="InterPro" id="IPR000055">
    <property type="entry name" value="Restrct_endonuc_typeI_TRD"/>
</dbReference>
<evidence type="ECO:0000256" key="2">
    <source>
        <dbReference type="ARBA" id="ARBA00022747"/>
    </source>
</evidence>
<keyword evidence="3" id="KW-0238">DNA-binding</keyword>